<dbReference type="CDD" id="cd13132">
    <property type="entry name" value="MATE_eukaryotic"/>
    <property type="match status" value="1"/>
</dbReference>
<dbReference type="Proteomes" id="UP000239899">
    <property type="component" value="Unassembled WGS sequence"/>
</dbReference>
<feature type="transmembrane region" description="Helical" evidence="6">
    <location>
        <begin position="175"/>
        <end position="194"/>
    </location>
</feature>
<feature type="transmembrane region" description="Helical" evidence="6">
    <location>
        <begin position="403"/>
        <end position="423"/>
    </location>
</feature>
<feature type="transmembrane region" description="Helical" evidence="6">
    <location>
        <begin position="320"/>
        <end position="339"/>
    </location>
</feature>
<evidence type="ECO:0000256" key="5">
    <source>
        <dbReference type="ARBA" id="ARBA00023136"/>
    </source>
</evidence>
<feature type="transmembrane region" description="Helical" evidence="6">
    <location>
        <begin position="206"/>
        <end position="228"/>
    </location>
</feature>
<dbReference type="GO" id="GO:0016020">
    <property type="term" value="C:membrane"/>
    <property type="evidence" value="ECO:0007669"/>
    <property type="project" value="UniProtKB-SubCell"/>
</dbReference>
<feature type="transmembrane region" description="Helical" evidence="6">
    <location>
        <begin position="274"/>
        <end position="294"/>
    </location>
</feature>
<evidence type="ECO:0000256" key="2">
    <source>
        <dbReference type="ARBA" id="ARBA00010199"/>
    </source>
</evidence>
<comment type="caution">
    <text evidence="8">The sequence shown here is derived from an EMBL/GenBank/DDBJ whole genome shotgun (WGS) entry which is preliminary data.</text>
</comment>
<feature type="transmembrane region" description="Helical" evidence="6">
    <location>
        <begin position="359"/>
        <end position="382"/>
    </location>
</feature>
<dbReference type="GO" id="GO:1990961">
    <property type="term" value="P:xenobiotic detoxification by transmembrane export across the plasma membrane"/>
    <property type="evidence" value="ECO:0007669"/>
    <property type="project" value="InterPro"/>
</dbReference>
<proteinExistence type="inferred from homology"/>
<feature type="transmembrane region" description="Helical" evidence="6">
    <location>
        <begin position="435"/>
        <end position="459"/>
    </location>
</feature>
<dbReference type="PANTHER" id="PTHR11206">
    <property type="entry name" value="MULTIDRUG RESISTANCE PROTEIN"/>
    <property type="match status" value="1"/>
</dbReference>
<evidence type="ECO:0000256" key="7">
    <source>
        <dbReference type="SAM" id="MobiDB-lite"/>
    </source>
</evidence>
<organism evidence="8 9">
    <name type="scientific">Chlorella sorokiniana</name>
    <name type="common">Freshwater green alga</name>
    <dbReference type="NCBI Taxonomy" id="3076"/>
    <lineage>
        <taxon>Eukaryota</taxon>
        <taxon>Viridiplantae</taxon>
        <taxon>Chlorophyta</taxon>
        <taxon>core chlorophytes</taxon>
        <taxon>Trebouxiophyceae</taxon>
        <taxon>Chlorellales</taxon>
        <taxon>Chlorellaceae</taxon>
        <taxon>Chlorella clade</taxon>
        <taxon>Chlorella</taxon>
    </lineage>
</organism>
<evidence type="ECO:0000256" key="1">
    <source>
        <dbReference type="ARBA" id="ARBA00004141"/>
    </source>
</evidence>
<dbReference type="OrthoDB" id="2126698at2759"/>
<dbReference type="NCBIfam" id="TIGR00797">
    <property type="entry name" value="matE"/>
    <property type="match status" value="1"/>
</dbReference>
<gene>
    <name evidence="8" type="ORF">C2E21_2843</name>
</gene>
<feature type="region of interest" description="Disordered" evidence="7">
    <location>
        <begin position="1"/>
        <end position="25"/>
    </location>
</feature>
<keyword evidence="4 6" id="KW-1133">Transmembrane helix</keyword>
<dbReference type="STRING" id="3076.A0A2P6TX20"/>
<feature type="transmembrane region" description="Helical" evidence="6">
    <location>
        <begin position="497"/>
        <end position="521"/>
    </location>
</feature>
<comment type="subcellular location">
    <subcellularLocation>
        <location evidence="1">Membrane</location>
        <topology evidence="1">Multi-pass membrane protein</topology>
    </subcellularLocation>
</comment>
<reference evidence="8 9" key="1">
    <citation type="journal article" date="2018" name="Plant J.">
        <title>Genome sequences of Chlorella sorokiniana UTEX 1602 and Micractinium conductrix SAG 241.80: implications to maltose excretion by a green alga.</title>
        <authorList>
            <person name="Arriola M.B."/>
            <person name="Velmurugan N."/>
            <person name="Zhang Y."/>
            <person name="Plunkett M.H."/>
            <person name="Hondzo H."/>
            <person name="Barney B.M."/>
        </authorList>
    </citation>
    <scope>NUCLEOTIDE SEQUENCE [LARGE SCALE GENOMIC DNA]</scope>
    <source>
        <strain evidence="9">UTEX 1602</strain>
    </source>
</reference>
<keyword evidence="9" id="KW-1185">Reference proteome</keyword>
<evidence type="ECO:0000256" key="3">
    <source>
        <dbReference type="ARBA" id="ARBA00022692"/>
    </source>
</evidence>
<keyword evidence="5 6" id="KW-0472">Membrane</keyword>
<name>A0A2P6TX20_CHLSO</name>
<protein>
    <recommendedName>
        <fullName evidence="6">Protein DETOXIFICATION</fullName>
    </recommendedName>
    <alternativeName>
        <fullName evidence="6">Multidrug and toxic compound extrusion protein</fullName>
    </alternativeName>
</protein>
<dbReference type="InterPro" id="IPR045069">
    <property type="entry name" value="MATE_euk"/>
</dbReference>
<dbReference type="InterPro" id="IPR002528">
    <property type="entry name" value="MATE_fam"/>
</dbReference>
<dbReference type="Pfam" id="PF01554">
    <property type="entry name" value="MatE"/>
    <property type="match status" value="2"/>
</dbReference>
<evidence type="ECO:0000256" key="4">
    <source>
        <dbReference type="ARBA" id="ARBA00022989"/>
    </source>
</evidence>
<keyword evidence="3 6" id="KW-0812">Transmembrane</keyword>
<feature type="region of interest" description="Disordered" evidence="7">
    <location>
        <begin position="577"/>
        <end position="609"/>
    </location>
</feature>
<sequence length="609" mass="63677">MTEAGDAAPRQRLEPLQIEGAQRPWDLTPFTLDEDEEPLLAARPAAPTGWADPAAAAAAAGREGLKHRTASRFQLLTEGEEAFGWASYKHEAGRILALAAPVAVSQFSMFLLGLIAVAFVGRLGEEEMAIAVLATSFSNVTGFSVVLGLLGALDTLCGQAWGAKQYRQLGVHLQRALITTLGSCTAVALLWMHVEPLLLLVGQHEAIAAGAARFLRLCIPALAAAGAFECGKRYLMAQGVVHPVTAVSGLALLACPAFNWLFIFKLKLGLDGAVAALVATWLYMLCLLAAFMIWHERRRHGTAEQTWHGWTRESFKGLGAYYKLAVPSTLMVCLEWWAYEFTIFIAGWLPNATLNVASMGAMMQVSGFAYMLPLGLSCAASVRVSNALGANLPNAARRSARAAAALTACTQASLAAALVLGRNVWGRAFTDLEEVVAVCAASFPIMSACMFGDGFNATIGGVLRGAGRQELGALLNLLSYWGVGLPSAYLLAVKAGWGLKGLWCGLALCTSVQGVIMLVVLSRFNWQKEAQRAASLLEPVGSGDVGGSGAADGGLRAAAAAAEAGAAGLDSEDSAALLSSSKQSGRPGRKSPGSIAALHVAGAGSHSEP</sequence>
<dbReference type="GO" id="GO:0015297">
    <property type="term" value="F:antiporter activity"/>
    <property type="evidence" value="ECO:0007669"/>
    <property type="project" value="InterPro"/>
</dbReference>
<dbReference type="EMBL" id="LHPG02000005">
    <property type="protein sequence ID" value="PRW58610.1"/>
    <property type="molecule type" value="Genomic_DNA"/>
</dbReference>
<feature type="transmembrane region" description="Helical" evidence="6">
    <location>
        <begin position="95"/>
        <end position="120"/>
    </location>
</feature>
<evidence type="ECO:0000313" key="8">
    <source>
        <dbReference type="EMBL" id="PRW58610.1"/>
    </source>
</evidence>
<dbReference type="GO" id="GO:0042910">
    <property type="term" value="F:xenobiotic transmembrane transporter activity"/>
    <property type="evidence" value="ECO:0007669"/>
    <property type="project" value="InterPro"/>
</dbReference>
<accession>A0A2P6TX20</accession>
<feature type="transmembrane region" description="Helical" evidence="6">
    <location>
        <begin position="240"/>
        <end position="262"/>
    </location>
</feature>
<comment type="similarity">
    <text evidence="2 6">Belongs to the multi antimicrobial extrusion (MATE) (TC 2.A.66.1) family.</text>
</comment>
<evidence type="ECO:0000313" key="9">
    <source>
        <dbReference type="Proteomes" id="UP000239899"/>
    </source>
</evidence>
<evidence type="ECO:0000256" key="6">
    <source>
        <dbReference type="RuleBase" id="RU004914"/>
    </source>
</evidence>
<feature type="transmembrane region" description="Helical" evidence="6">
    <location>
        <begin position="471"/>
        <end position="491"/>
    </location>
</feature>
<dbReference type="AlphaFoldDB" id="A0A2P6TX20"/>